<name>A0A9X8UK97_9FIRM</name>
<dbReference type="OrthoDB" id="9813552at2"/>
<proteinExistence type="predicted"/>
<reference evidence="3 4" key="1">
    <citation type="submission" date="2019-03" db="EMBL/GenBank/DDBJ databases">
        <title>Genomic Encyclopedia of Type Strains, Phase IV (KMG-IV): sequencing the most valuable type-strain genomes for metagenomic binning, comparative biology and taxonomic classification.</title>
        <authorList>
            <person name="Goeker M."/>
        </authorList>
    </citation>
    <scope>NUCLEOTIDE SEQUENCE [LARGE SCALE GENOMIC DNA]</scope>
    <source>
        <strain evidence="3 4">DSM 100433</strain>
    </source>
</reference>
<dbReference type="InterPro" id="IPR050661">
    <property type="entry name" value="BglG_antiterminators"/>
</dbReference>
<dbReference type="EMBL" id="SLUK01000004">
    <property type="protein sequence ID" value="TCL43750.1"/>
    <property type="molecule type" value="Genomic_DNA"/>
</dbReference>
<feature type="domain" description="PRD" evidence="2">
    <location>
        <begin position="171"/>
        <end position="280"/>
    </location>
</feature>
<dbReference type="PANTHER" id="PTHR30185:SF15">
    <property type="entry name" value="CRYPTIC BETA-GLUCOSIDE BGL OPERON ANTITERMINATOR"/>
    <property type="match status" value="1"/>
</dbReference>
<dbReference type="InterPro" id="IPR004341">
    <property type="entry name" value="CAT_RNA-bd_dom"/>
</dbReference>
<sequence length="280" mass="32460">MKIEKVLNNNVAVTRDERGRESVVMGRGLAFKGKPGDVIDEGLIEKVFTISDQGVLDRFQQLLSNIPMSHVLLSERIINYAKIKLGKKLNDSIYVTLPDHISMAIQRQEEGIVLKNPLLWDIRRFYRDEYEIGLKANEVVKEETGVEFPEDEAAFIALHFVNAQLGEQMANVYDITYLMQEVCGIVKSYFGIEFDLESLDYYRFITHLKFFAQRLRNNQHYEDDDEDLLEVVRFKHRAAYLCAQKVAAFVLDKYGYRLSGEELLYLTVHIARVTRKPNEP</sequence>
<keyword evidence="1" id="KW-0677">Repeat</keyword>
<evidence type="ECO:0000259" key="2">
    <source>
        <dbReference type="PROSITE" id="PS51372"/>
    </source>
</evidence>
<evidence type="ECO:0000313" key="3">
    <source>
        <dbReference type="EMBL" id="TCL43750.1"/>
    </source>
</evidence>
<dbReference type="GO" id="GO:0003723">
    <property type="term" value="F:RNA binding"/>
    <property type="evidence" value="ECO:0007669"/>
    <property type="project" value="InterPro"/>
</dbReference>
<evidence type="ECO:0000256" key="1">
    <source>
        <dbReference type="ARBA" id="ARBA00022737"/>
    </source>
</evidence>
<organism evidence="3 4">
    <name type="scientific">Harryflintia acetispora</name>
    <dbReference type="NCBI Taxonomy" id="1849041"/>
    <lineage>
        <taxon>Bacteria</taxon>
        <taxon>Bacillati</taxon>
        <taxon>Bacillota</taxon>
        <taxon>Clostridia</taxon>
        <taxon>Eubacteriales</taxon>
        <taxon>Oscillospiraceae</taxon>
        <taxon>Harryflintia</taxon>
    </lineage>
</organism>
<dbReference type="InterPro" id="IPR036634">
    <property type="entry name" value="PRD_sf"/>
</dbReference>
<dbReference type="Pfam" id="PF00874">
    <property type="entry name" value="PRD"/>
    <property type="match status" value="2"/>
</dbReference>
<dbReference type="PANTHER" id="PTHR30185">
    <property type="entry name" value="CRYPTIC BETA-GLUCOSIDE BGL OPERON ANTITERMINATOR"/>
    <property type="match status" value="1"/>
</dbReference>
<dbReference type="Pfam" id="PF03123">
    <property type="entry name" value="CAT_RBD"/>
    <property type="match status" value="1"/>
</dbReference>
<dbReference type="Gene3D" id="2.30.24.10">
    <property type="entry name" value="CAT RNA-binding domain"/>
    <property type="match status" value="1"/>
</dbReference>
<dbReference type="InterPro" id="IPR036650">
    <property type="entry name" value="CAT_RNA-bd_dom_sf"/>
</dbReference>
<keyword evidence="4" id="KW-1185">Reference proteome</keyword>
<accession>A0A9X8UK97</accession>
<dbReference type="SMART" id="SM01061">
    <property type="entry name" value="CAT_RBD"/>
    <property type="match status" value="1"/>
</dbReference>
<gene>
    <name evidence="3" type="ORF">EDD78_10488</name>
</gene>
<comment type="caution">
    <text evidence="3">The sequence shown here is derived from an EMBL/GenBank/DDBJ whole genome shotgun (WGS) entry which is preliminary data.</text>
</comment>
<protein>
    <submittedName>
        <fullName evidence="3">BglG family transcriptional antiterminator</fullName>
    </submittedName>
</protein>
<dbReference type="RefSeq" id="WP_079698296.1">
    <property type="nucleotide sequence ID" value="NZ_JADNAH010000031.1"/>
</dbReference>
<dbReference type="SUPFAM" id="SSF50151">
    <property type="entry name" value="SacY-like RNA-binding domain"/>
    <property type="match status" value="1"/>
</dbReference>
<feature type="domain" description="PRD" evidence="2">
    <location>
        <begin position="65"/>
        <end position="170"/>
    </location>
</feature>
<dbReference type="GO" id="GO:0006355">
    <property type="term" value="P:regulation of DNA-templated transcription"/>
    <property type="evidence" value="ECO:0007669"/>
    <property type="project" value="InterPro"/>
</dbReference>
<dbReference type="PROSITE" id="PS51372">
    <property type="entry name" value="PRD_2"/>
    <property type="match status" value="2"/>
</dbReference>
<dbReference type="InterPro" id="IPR011608">
    <property type="entry name" value="PRD"/>
</dbReference>
<dbReference type="AlphaFoldDB" id="A0A9X8UK97"/>
<dbReference type="SUPFAM" id="SSF63520">
    <property type="entry name" value="PTS-regulatory domain, PRD"/>
    <property type="match status" value="2"/>
</dbReference>
<evidence type="ECO:0000313" key="4">
    <source>
        <dbReference type="Proteomes" id="UP000294682"/>
    </source>
</evidence>
<dbReference type="NCBIfam" id="NF046042">
    <property type="entry name" value="LicT"/>
    <property type="match status" value="1"/>
</dbReference>
<dbReference type="Gene3D" id="1.10.1790.10">
    <property type="entry name" value="PRD domain"/>
    <property type="match status" value="2"/>
</dbReference>
<dbReference type="Proteomes" id="UP000294682">
    <property type="component" value="Unassembled WGS sequence"/>
</dbReference>